<evidence type="ECO:0000313" key="6">
    <source>
        <dbReference type="EMBL" id="KFN08331.1"/>
    </source>
</evidence>
<evidence type="ECO:0000259" key="5">
    <source>
        <dbReference type="Pfam" id="PF02384"/>
    </source>
</evidence>
<dbReference type="STRING" id="44252.DJ90_1589"/>
<protein>
    <submittedName>
        <fullName evidence="6">Type I restriction modification DNA specificity domain protein</fullName>
    </submittedName>
</protein>
<dbReference type="PANTHER" id="PTHR30408">
    <property type="entry name" value="TYPE-1 RESTRICTION ENZYME ECOKI SPECIFICITY PROTEIN"/>
    <property type="match status" value="1"/>
</dbReference>
<comment type="similarity">
    <text evidence="1">Belongs to the type-I restriction system S methylase family.</text>
</comment>
<dbReference type="InterPro" id="IPR000055">
    <property type="entry name" value="Restrct_endonuc_typeI_TRD"/>
</dbReference>
<dbReference type="SUPFAM" id="SSF116734">
    <property type="entry name" value="DNA methylase specificity domain"/>
    <property type="match status" value="1"/>
</dbReference>
<keyword evidence="3" id="KW-0238">DNA-binding</keyword>
<dbReference type="Gene3D" id="3.40.50.150">
    <property type="entry name" value="Vaccinia Virus protein VP39"/>
    <property type="match status" value="1"/>
</dbReference>
<dbReference type="AlphaFoldDB" id="A0A090ZW10"/>
<dbReference type="GeneID" id="77007495"/>
<dbReference type="EMBL" id="JMQA01000029">
    <property type="protein sequence ID" value="KFN08331.1"/>
    <property type="molecule type" value="Genomic_DNA"/>
</dbReference>
<dbReference type="InterPro" id="IPR003356">
    <property type="entry name" value="DNA_methylase_A-5"/>
</dbReference>
<accession>A0A090ZW10</accession>
<proteinExistence type="inferred from homology"/>
<dbReference type="GO" id="GO:0003677">
    <property type="term" value="F:DNA binding"/>
    <property type="evidence" value="ECO:0007669"/>
    <property type="project" value="UniProtKB-KW"/>
</dbReference>
<dbReference type="InterPro" id="IPR029063">
    <property type="entry name" value="SAM-dependent_MTases_sf"/>
</dbReference>
<dbReference type="Proteomes" id="UP000029278">
    <property type="component" value="Unassembled WGS sequence"/>
</dbReference>
<evidence type="ECO:0000256" key="2">
    <source>
        <dbReference type="ARBA" id="ARBA00022747"/>
    </source>
</evidence>
<dbReference type="PANTHER" id="PTHR30408:SF12">
    <property type="entry name" value="TYPE I RESTRICTION ENZYME MJAVIII SPECIFICITY SUBUNIT"/>
    <property type="match status" value="1"/>
</dbReference>
<keyword evidence="2" id="KW-0680">Restriction system</keyword>
<name>A0A090ZW10_PAEMA</name>
<dbReference type="GO" id="GO:0009307">
    <property type="term" value="P:DNA restriction-modification system"/>
    <property type="evidence" value="ECO:0007669"/>
    <property type="project" value="UniProtKB-KW"/>
</dbReference>
<dbReference type="HOGENOM" id="CLU_516497_0_0_9"/>
<feature type="domain" description="Type I restriction modification DNA specificity" evidence="4">
    <location>
        <begin position="347"/>
        <end position="488"/>
    </location>
</feature>
<dbReference type="Pfam" id="PF01420">
    <property type="entry name" value="Methylase_S"/>
    <property type="match status" value="1"/>
</dbReference>
<dbReference type="PATRIC" id="fig|44252.3.peg.3207"/>
<dbReference type="InterPro" id="IPR044946">
    <property type="entry name" value="Restrct_endonuc_typeI_TRD_sf"/>
</dbReference>
<dbReference type="Pfam" id="PF02384">
    <property type="entry name" value="N6_Mtase"/>
    <property type="match status" value="1"/>
</dbReference>
<evidence type="ECO:0000313" key="7">
    <source>
        <dbReference type="Proteomes" id="UP000029278"/>
    </source>
</evidence>
<feature type="domain" description="DNA methylase adenine-specific" evidence="5">
    <location>
        <begin position="209"/>
        <end position="323"/>
    </location>
</feature>
<gene>
    <name evidence="6" type="ORF">DJ90_1589</name>
</gene>
<evidence type="ECO:0000256" key="1">
    <source>
        <dbReference type="ARBA" id="ARBA00010923"/>
    </source>
</evidence>
<comment type="caution">
    <text evidence="6">The sequence shown here is derived from an EMBL/GenBank/DDBJ whole genome shotgun (WGS) entry which is preliminary data.</text>
</comment>
<reference evidence="6 7" key="1">
    <citation type="submission" date="2014-04" db="EMBL/GenBank/DDBJ databases">
        <authorList>
            <person name="Bishop-Lilly K.A."/>
            <person name="Broomall S.M."/>
            <person name="Chain P.S."/>
            <person name="Chertkov O."/>
            <person name="Coyne S.R."/>
            <person name="Daligault H.E."/>
            <person name="Davenport K.W."/>
            <person name="Erkkila T."/>
            <person name="Frey K.G."/>
            <person name="Gibbons H.S."/>
            <person name="Gu W."/>
            <person name="Jaissle J."/>
            <person name="Johnson S.L."/>
            <person name="Koroleva G.I."/>
            <person name="Ladner J.T."/>
            <person name="Lo C.-C."/>
            <person name="Minogue T.D."/>
            <person name="Munk C."/>
            <person name="Palacios G.F."/>
            <person name="Redden C.L."/>
            <person name="Rosenzweig C.N."/>
            <person name="Scholz M.B."/>
            <person name="Teshima H."/>
            <person name="Xu Y."/>
        </authorList>
    </citation>
    <scope>NUCLEOTIDE SEQUENCE [LARGE SCALE GENOMIC DNA]</scope>
    <source>
        <strain evidence="6 7">8244</strain>
    </source>
</reference>
<dbReference type="SUPFAM" id="SSF53335">
    <property type="entry name" value="S-adenosyl-L-methionine-dependent methyltransferases"/>
    <property type="match status" value="1"/>
</dbReference>
<evidence type="ECO:0000259" key="4">
    <source>
        <dbReference type="Pfam" id="PF01420"/>
    </source>
</evidence>
<sequence>MIETFWNICLNHDLKTRDHLLREAVRVVKMKQYIDQVSTEREVLENDPEKLFIKMKDKLGTMELGHFPGDRELFFKLYHAGKDMDLLEYGLQTIRQDRVIASLQVHSSVFGAFIDHATRPASQSWLIAEAEKFLDGLSRYTPRVTSNRLTLLTENYVLGRLLKTYFADREHIQVVQGSIYQPLPLSESYDAILAVPNFGLKLDDSDMELREAEGAALQHLSPLLASGGTLTAVLPARMMFQSGAIGAWRQRMNELTPVQAIYSLPDGLFRPYTSVKTYFAIFGNTSPDTEVKLGRYALKSSLLKEEKAIALKAAAFKELTDWRIELLLEQDSRMLAAFQQAAVPKLKLKAVADIFRGKSILKQDLRPGSIYVLNISNLEDGEVMLEHLETIQEEERKVKRYEVQPGDVVMTCRGTQAKLAVFPQHTRMVIASANIIVIRFREQIHSLYAKIFLESPAGMALIQSFQRGTTVMNLNPADVGEIEIPLLSMDRQLAVSEQYMKEKKLYKETLQAATKRWEQQREQIYTALY</sequence>
<keyword evidence="7" id="KW-1185">Reference proteome</keyword>
<dbReference type="GO" id="GO:0008170">
    <property type="term" value="F:N-methyltransferase activity"/>
    <property type="evidence" value="ECO:0007669"/>
    <property type="project" value="InterPro"/>
</dbReference>
<dbReference type="Gene3D" id="3.90.220.20">
    <property type="entry name" value="DNA methylase specificity domains"/>
    <property type="match status" value="1"/>
</dbReference>
<organism evidence="6 7">
    <name type="scientific">Paenibacillus macerans</name>
    <name type="common">Bacillus macerans</name>
    <dbReference type="NCBI Taxonomy" id="44252"/>
    <lineage>
        <taxon>Bacteria</taxon>
        <taxon>Bacillati</taxon>
        <taxon>Bacillota</taxon>
        <taxon>Bacilli</taxon>
        <taxon>Bacillales</taxon>
        <taxon>Paenibacillaceae</taxon>
        <taxon>Paenibacillus</taxon>
    </lineage>
</organism>
<dbReference type="InterPro" id="IPR052021">
    <property type="entry name" value="Type-I_RS_S_subunit"/>
</dbReference>
<dbReference type="OrthoDB" id="9814572at2"/>
<evidence type="ECO:0000256" key="3">
    <source>
        <dbReference type="ARBA" id="ARBA00023125"/>
    </source>
</evidence>
<dbReference type="RefSeq" id="WP_036623342.1">
    <property type="nucleotide sequence ID" value="NZ_JAKOBR010000007.1"/>
</dbReference>